<evidence type="ECO:0000256" key="3">
    <source>
        <dbReference type="ARBA" id="ARBA00022771"/>
    </source>
</evidence>
<dbReference type="PANTHER" id="PTHR46481">
    <property type="entry name" value="ZINC FINGER BED DOMAIN-CONTAINING PROTEIN 4"/>
    <property type="match status" value="1"/>
</dbReference>
<feature type="region of interest" description="Disordered" evidence="6">
    <location>
        <begin position="387"/>
        <end position="437"/>
    </location>
</feature>
<dbReference type="EMBL" id="KN833854">
    <property type="protein sequence ID" value="KIK16532.1"/>
    <property type="molecule type" value="Genomic_DNA"/>
</dbReference>
<evidence type="ECO:0000256" key="5">
    <source>
        <dbReference type="ARBA" id="ARBA00023242"/>
    </source>
</evidence>
<evidence type="ECO:0000313" key="9">
    <source>
        <dbReference type="Proteomes" id="UP000054018"/>
    </source>
</evidence>
<proteinExistence type="predicted"/>
<protein>
    <recommendedName>
        <fullName evidence="7">HAT C-terminal dimerisation domain-containing protein</fullName>
    </recommendedName>
</protein>
<name>A0A0C9Z2F3_9AGAM</name>
<gene>
    <name evidence="8" type="ORF">PISMIDRAFT_113148</name>
</gene>
<evidence type="ECO:0000256" key="1">
    <source>
        <dbReference type="ARBA" id="ARBA00004123"/>
    </source>
</evidence>
<dbReference type="PANTHER" id="PTHR46481:SF10">
    <property type="entry name" value="ZINC FINGER BED DOMAIN-CONTAINING PROTEIN 39"/>
    <property type="match status" value="1"/>
</dbReference>
<accession>A0A0C9Z2F3</accession>
<dbReference type="InterPro" id="IPR052035">
    <property type="entry name" value="ZnF_BED_domain_contain"/>
</dbReference>
<dbReference type="GO" id="GO:0008270">
    <property type="term" value="F:zinc ion binding"/>
    <property type="evidence" value="ECO:0007669"/>
    <property type="project" value="UniProtKB-KW"/>
</dbReference>
<feature type="compositionally biased region" description="Acidic residues" evidence="6">
    <location>
        <begin position="413"/>
        <end position="431"/>
    </location>
</feature>
<sequence length="437" mass="49459">GHFTMDNAENNDKMMEVLEDLLSKHDIPFDKKDRCIRCLPHILNICSGHVISALTDHQLIDAAGALFSDPSLEDRQTYKEALESDPISLGRSIVQSLRASGQRRDAFEAYIIEGNQNGYWDAEDTNGTLTGEKMQIDVLQLLRDVTTCWDSVYYMIRRLRYLCQPIDAFFERPNNKDLKKYKLLKMQWKVLQDFELILEMSEYHKSTRLMEVRPGPVPAAPSKWPTLACRLGYSLNSDDESSGPEDANVMLCSVKQELNSYDSCYVEKWSDTLQFWQGKEKLFPTLYHMAMDYLPIQGSAVPCEQIFSSSAETDTEKRNKIRPALMEALQMLKFHRKKSHLSFTYGLLPDEDDLVEDGEDALGMLLATNPEHAQESLEGLLRALGEDDHTVNGSDPEDSEEGEQPGQAHGMDDLIDTLNDAEGEEVQDESDIGGNVA</sequence>
<reference evidence="8 9" key="1">
    <citation type="submission" date="2014-04" db="EMBL/GenBank/DDBJ databases">
        <authorList>
            <consortium name="DOE Joint Genome Institute"/>
            <person name="Kuo A."/>
            <person name="Kohler A."/>
            <person name="Costa M.D."/>
            <person name="Nagy L.G."/>
            <person name="Floudas D."/>
            <person name="Copeland A."/>
            <person name="Barry K.W."/>
            <person name="Cichocki N."/>
            <person name="Veneault-Fourrey C."/>
            <person name="LaButti K."/>
            <person name="Lindquist E.A."/>
            <person name="Lipzen A."/>
            <person name="Lundell T."/>
            <person name="Morin E."/>
            <person name="Murat C."/>
            <person name="Sun H."/>
            <person name="Tunlid A."/>
            <person name="Henrissat B."/>
            <person name="Grigoriev I.V."/>
            <person name="Hibbett D.S."/>
            <person name="Martin F."/>
            <person name="Nordberg H.P."/>
            <person name="Cantor M.N."/>
            <person name="Hua S.X."/>
        </authorList>
    </citation>
    <scope>NUCLEOTIDE SEQUENCE [LARGE SCALE GENOMIC DNA]</scope>
    <source>
        <strain evidence="8 9">441</strain>
    </source>
</reference>
<evidence type="ECO:0000256" key="4">
    <source>
        <dbReference type="ARBA" id="ARBA00022833"/>
    </source>
</evidence>
<feature type="non-terminal residue" evidence="8">
    <location>
        <position position="437"/>
    </location>
</feature>
<dbReference type="Pfam" id="PF05699">
    <property type="entry name" value="Dimer_Tnp_hAT"/>
    <property type="match status" value="1"/>
</dbReference>
<dbReference type="InterPro" id="IPR008906">
    <property type="entry name" value="HATC_C_dom"/>
</dbReference>
<dbReference type="HOGENOM" id="CLU_009123_6_3_1"/>
<keyword evidence="5" id="KW-0539">Nucleus</keyword>
<keyword evidence="2" id="KW-0479">Metal-binding</keyword>
<dbReference type="InterPro" id="IPR012337">
    <property type="entry name" value="RNaseH-like_sf"/>
</dbReference>
<evidence type="ECO:0000259" key="7">
    <source>
        <dbReference type="Pfam" id="PF05699"/>
    </source>
</evidence>
<keyword evidence="3" id="KW-0863">Zinc-finger</keyword>
<dbReference type="Proteomes" id="UP000054018">
    <property type="component" value="Unassembled WGS sequence"/>
</dbReference>
<keyword evidence="4" id="KW-0862">Zinc</keyword>
<dbReference type="AlphaFoldDB" id="A0A0C9Z2F3"/>
<dbReference type="OrthoDB" id="2448202at2759"/>
<organism evidence="8 9">
    <name type="scientific">Pisolithus microcarpus 441</name>
    <dbReference type="NCBI Taxonomy" id="765257"/>
    <lineage>
        <taxon>Eukaryota</taxon>
        <taxon>Fungi</taxon>
        <taxon>Dikarya</taxon>
        <taxon>Basidiomycota</taxon>
        <taxon>Agaricomycotina</taxon>
        <taxon>Agaricomycetes</taxon>
        <taxon>Agaricomycetidae</taxon>
        <taxon>Boletales</taxon>
        <taxon>Sclerodermatineae</taxon>
        <taxon>Pisolithaceae</taxon>
        <taxon>Pisolithus</taxon>
    </lineage>
</organism>
<evidence type="ECO:0000313" key="8">
    <source>
        <dbReference type="EMBL" id="KIK16532.1"/>
    </source>
</evidence>
<comment type="subcellular location">
    <subcellularLocation>
        <location evidence="1">Nucleus</location>
    </subcellularLocation>
</comment>
<reference evidence="9" key="2">
    <citation type="submission" date="2015-01" db="EMBL/GenBank/DDBJ databases">
        <title>Evolutionary Origins and Diversification of the Mycorrhizal Mutualists.</title>
        <authorList>
            <consortium name="DOE Joint Genome Institute"/>
            <consortium name="Mycorrhizal Genomics Consortium"/>
            <person name="Kohler A."/>
            <person name="Kuo A."/>
            <person name="Nagy L.G."/>
            <person name="Floudas D."/>
            <person name="Copeland A."/>
            <person name="Barry K.W."/>
            <person name="Cichocki N."/>
            <person name="Veneault-Fourrey C."/>
            <person name="LaButti K."/>
            <person name="Lindquist E.A."/>
            <person name="Lipzen A."/>
            <person name="Lundell T."/>
            <person name="Morin E."/>
            <person name="Murat C."/>
            <person name="Riley R."/>
            <person name="Ohm R."/>
            <person name="Sun H."/>
            <person name="Tunlid A."/>
            <person name="Henrissat B."/>
            <person name="Grigoriev I.V."/>
            <person name="Hibbett D.S."/>
            <person name="Martin F."/>
        </authorList>
    </citation>
    <scope>NUCLEOTIDE SEQUENCE [LARGE SCALE GENOMIC DNA]</scope>
    <source>
        <strain evidence="9">441</strain>
    </source>
</reference>
<dbReference type="GO" id="GO:0005634">
    <property type="term" value="C:nucleus"/>
    <property type="evidence" value="ECO:0007669"/>
    <property type="project" value="UniProtKB-SubCell"/>
</dbReference>
<evidence type="ECO:0000256" key="6">
    <source>
        <dbReference type="SAM" id="MobiDB-lite"/>
    </source>
</evidence>
<dbReference type="SUPFAM" id="SSF53098">
    <property type="entry name" value="Ribonuclease H-like"/>
    <property type="match status" value="1"/>
</dbReference>
<feature type="domain" description="HAT C-terminal dimerisation" evidence="7">
    <location>
        <begin position="258"/>
        <end position="333"/>
    </location>
</feature>
<keyword evidence="9" id="KW-1185">Reference proteome</keyword>
<evidence type="ECO:0000256" key="2">
    <source>
        <dbReference type="ARBA" id="ARBA00022723"/>
    </source>
</evidence>
<dbReference type="GO" id="GO:0046983">
    <property type="term" value="F:protein dimerization activity"/>
    <property type="evidence" value="ECO:0007669"/>
    <property type="project" value="InterPro"/>
</dbReference>